<dbReference type="Pfam" id="PF00246">
    <property type="entry name" value="Peptidase_M14"/>
    <property type="match status" value="1"/>
</dbReference>
<comment type="similarity">
    <text evidence="2">Belongs to the peptidase M14 family.</text>
</comment>
<dbReference type="PANTHER" id="PTHR12756:SF11">
    <property type="entry name" value="CYTOSOLIC CARBOXYPEPTIDASE 1"/>
    <property type="match status" value="1"/>
</dbReference>
<evidence type="ECO:0000313" key="4">
    <source>
        <dbReference type="EMBL" id="AUD78598.1"/>
    </source>
</evidence>
<dbReference type="Pfam" id="PF18027">
    <property type="entry name" value="Pepdidase_M14_N"/>
    <property type="match status" value="1"/>
</dbReference>
<proteinExistence type="inferred from homology"/>
<dbReference type="Gene3D" id="2.60.40.3120">
    <property type="match status" value="1"/>
</dbReference>
<dbReference type="PROSITE" id="PS52035">
    <property type="entry name" value="PEPTIDASE_M14"/>
    <property type="match status" value="1"/>
</dbReference>
<dbReference type="GO" id="GO:0008270">
    <property type="term" value="F:zinc ion binding"/>
    <property type="evidence" value="ECO:0007669"/>
    <property type="project" value="InterPro"/>
</dbReference>
<organism evidence="4 5">
    <name type="scientific">Kangiella profundi</name>
    <dbReference type="NCBI Taxonomy" id="1561924"/>
    <lineage>
        <taxon>Bacteria</taxon>
        <taxon>Pseudomonadati</taxon>
        <taxon>Pseudomonadota</taxon>
        <taxon>Gammaproteobacteria</taxon>
        <taxon>Kangiellales</taxon>
        <taxon>Kangiellaceae</taxon>
        <taxon>Kangiella</taxon>
    </lineage>
</organism>
<feature type="active site" description="Proton donor/acceptor" evidence="2">
    <location>
        <position position="335"/>
    </location>
</feature>
<dbReference type="SMART" id="SM00631">
    <property type="entry name" value="Zn_pept"/>
    <property type="match status" value="1"/>
</dbReference>
<dbReference type="AlphaFoldDB" id="A0A2K9B0Z9"/>
<dbReference type="PANTHER" id="PTHR12756">
    <property type="entry name" value="CYTOSOLIC CARBOXYPEPTIDASE"/>
    <property type="match status" value="1"/>
</dbReference>
<accession>A0A2K9B0Z9</accession>
<evidence type="ECO:0000313" key="5">
    <source>
        <dbReference type="Proteomes" id="UP000232693"/>
    </source>
</evidence>
<gene>
    <name evidence="4" type="ORF">CW740_04750</name>
</gene>
<comment type="cofactor">
    <cofactor evidence="1">
        <name>Zn(2+)</name>
        <dbReference type="ChEBI" id="CHEBI:29105"/>
    </cofactor>
</comment>
<dbReference type="SUPFAM" id="SSF53187">
    <property type="entry name" value="Zn-dependent exopeptidases"/>
    <property type="match status" value="1"/>
</dbReference>
<protein>
    <recommendedName>
        <fullName evidence="3">Peptidase M14 domain-containing protein</fullName>
    </recommendedName>
</protein>
<dbReference type="CDD" id="cd06234">
    <property type="entry name" value="M14_PaCCP-like"/>
    <property type="match status" value="1"/>
</dbReference>
<sequence length="375" mass="42936">MNINCLFDSGNIEVIEASDNNAVKLAIRNDSNSEFKQWFHFRLHGEIGKTYNFEITNAKDCSYVDGWNDYQVAASYDGEFWFRVHTKFDADKRLTFSHQLEHSTIFFAYFEPYSYQRHLSLIHQAQHSELCQHQVLGQTVDGHDIDLLVIGDESRERKIWVTARQHPGETMAEWCAEGLIERLLNEDDALAQSLLQQAVFYIVPNMNIDGSIRGNLRSNAAGANLNREWQNPSLEKSPEVYHVRNKMKSTGVDAFLDLHGDEGLPYVFVAACEGIPSYDDRIKQLEEEFSSILKSVNPDFQTEYGYDKDEPGKANLTVANAWVGEEFKCLSLTLEMPFKDNANLPDKQTGWSGDRSYLLGQTLLNPLYQLVKKLR</sequence>
<evidence type="ECO:0000256" key="1">
    <source>
        <dbReference type="ARBA" id="ARBA00001947"/>
    </source>
</evidence>
<reference evidence="4 5" key="1">
    <citation type="submission" date="2017-12" db="EMBL/GenBank/DDBJ databases">
        <title>Kangiella profundi FT102 completed genome.</title>
        <authorList>
            <person name="Xu J."/>
            <person name="Wang J."/>
            <person name="Lu Y."/>
        </authorList>
    </citation>
    <scope>NUCLEOTIDE SEQUENCE [LARGE SCALE GENOMIC DNA]</scope>
    <source>
        <strain evidence="4 5">FT102</strain>
    </source>
</reference>
<dbReference type="GO" id="GO:0006508">
    <property type="term" value="P:proteolysis"/>
    <property type="evidence" value="ECO:0007669"/>
    <property type="project" value="InterPro"/>
</dbReference>
<dbReference type="KEGG" id="kpd:CW740_04750"/>
<dbReference type="Gene3D" id="3.40.630.10">
    <property type="entry name" value="Zn peptidases"/>
    <property type="match status" value="1"/>
</dbReference>
<dbReference type="InterPro" id="IPR050821">
    <property type="entry name" value="Cytosolic_carboxypeptidase"/>
</dbReference>
<feature type="domain" description="Peptidase M14" evidence="3">
    <location>
        <begin position="111"/>
        <end position="367"/>
    </location>
</feature>
<dbReference type="RefSeq" id="WP_106646462.1">
    <property type="nucleotide sequence ID" value="NZ_BMGO01000002.1"/>
</dbReference>
<name>A0A2K9B0Z9_9GAMM</name>
<evidence type="ECO:0000259" key="3">
    <source>
        <dbReference type="PROSITE" id="PS52035"/>
    </source>
</evidence>
<dbReference type="Proteomes" id="UP000232693">
    <property type="component" value="Chromosome"/>
</dbReference>
<keyword evidence="5" id="KW-1185">Reference proteome</keyword>
<dbReference type="InterPro" id="IPR000834">
    <property type="entry name" value="Peptidase_M14"/>
</dbReference>
<dbReference type="OrthoDB" id="5490902at2"/>
<dbReference type="GO" id="GO:0004181">
    <property type="term" value="F:metallocarboxypeptidase activity"/>
    <property type="evidence" value="ECO:0007669"/>
    <property type="project" value="InterPro"/>
</dbReference>
<dbReference type="EMBL" id="CP025120">
    <property type="protein sequence ID" value="AUD78598.1"/>
    <property type="molecule type" value="Genomic_DNA"/>
</dbReference>
<dbReference type="InterPro" id="IPR040626">
    <property type="entry name" value="Pepdidase_M14_N"/>
</dbReference>
<evidence type="ECO:0000256" key="2">
    <source>
        <dbReference type="PROSITE-ProRule" id="PRU01379"/>
    </source>
</evidence>